<organism evidence="2 3">
    <name type="scientific">Arachidicoccus soli</name>
    <dbReference type="NCBI Taxonomy" id="2341117"/>
    <lineage>
        <taxon>Bacteria</taxon>
        <taxon>Pseudomonadati</taxon>
        <taxon>Bacteroidota</taxon>
        <taxon>Chitinophagia</taxon>
        <taxon>Chitinophagales</taxon>
        <taxon>Chitinophagaceae</taxon>
        <taxon>Arachidicoccus</taxon>
    </lineage>
</organism>
<dbReference type="AlphaFoldDB" id="A0A386HQ40"/>
<dbReference type="KEGG" id="ark:D6B99_09545"/>
<keyword evidence="3" id="KW-1185">Reference proteome</keyword>
<evidence type="ECO:0000313" key="3">
    <source>
        <dbReference type="Proteomes" id="UP000266118"/>
    </source>
</evidence>
<accession>A0A386HQ40</accession>
<keyword evidence="1" id="KW-0812">Transmembrane</keyword>
<gene>
    <name evidence="2" type="ORF">D6B99_09545</name>
</gene>
<reference evidence="2 3" key="1">
    <citation type="submission" date="2018-09" db="EMBL/GenBank/DDBJ databases">
        <title>Arachidicoccus sp. nov., a bacterium isolated from soil.</title>
        <authorList>
            <person name="Weon H.-Y."/>
            <person name="Kwon S.-W."/>
            <person name="Lee S.A."/>
        </authorList>
    </citation>
    <scope>NUCLEOTIDE SEQUENCE [LARGE SCALE GENOMIC DNA]</scope>
    <source>
        <strain evidence="2 3">KIS59-12</strain>
    </source>
</reference>
<proteinExistence type="predicted"/>
<dbReference type="EMBL" id="CP032489">
    <property type="protein sequence ID" value="AYD47812.1"/>
    <property type="molecule type" value="Genomic_DNA"/>
</dbReference>
<feature type="transmembrane region" description="Helical" evidence="1">
    <location>
        <begin position="12"/>
        <end position="28"/>
    </location>
</feature>
<evidence type="ECO:0000313" key="2">
    <source>
        <dbReference type="EMBL" id="AYD47812.1"/>
    </source>
</evidence>
<sequence length="78" mass="9337">MIKARQQKNRFFIIYFLNILLGLFKSFLQNTNPVPNENIVLSAGFIIQFFKQKLRKQLYRINNNAQKTRFKIEPGFNI</sequence>
<keyword evidence="1" id="KW-0472">Membrane</keyword>
<dbReference type="Proteomes" id="UP000266118">
    <property type="component" value="Chromosome"/>
</dbReference>
<keyword evidence="1" id="KW-1133">Transmembrane helix</keyword>
<name>A0A386HQ40_9BACT</name>
<protein>
    <submittedName>
        <fullName evidence="2">Uncharacterized protein</fullName>
    </submittedName>
</protein>
<evidence type="ECO:0000256" key="1">
    <source>
        <dbReference type="SAM" id="Phobius"/>
    </source>
</evidence>